<keyword evidence="8 14" id="KW-0732">Signal</keyword>
<keyword evidence="11" id="KW-1015">Disulfide bond</keyword>
<keyword evidence="12" id="KW-0325">Glycoprotein</keyword>
<sequence length="146" mass="14714">MTFSILRFLLLAPVVYQVGRADDNSTITPSSFAGNIPPCAVTCITEQANNSPCGGISHLSCLCNDGNYQSAISSCMQKTCDSTAASSAMTYATSLCASIGINAAAPTSSSAKDGARSASPPTAILPSLGRMSIISAILSSGVALLA</sequence>
<dbReference type="InterPro" id="IPR051735">
    <property type="entry name" value="CFEM_domain"/>
</dbReference>
<feature type="signal peptide" evidence="14">
    <location>
        <begin position="1"/>
        <end position="21"/>
    </location>
</feature>
<keyword evidence="6" id="KW-0349">Heme</keyword>
<evidence type="ECO:0000256" key="13">
    <source>
        <dbReference type="ARBA" id="ARBA00023288"/>
    </source>
</evidence>
<evidence type="ECO:0000259" key="15">
    <source>
        <dbReference type="PROSITE" id="PS52012"/>
    </source>
</evidence>
<evidence type="ECO:0000256" key="12">
    <source>
        <dbReference type="ARBA" id="ARBA00023180"/>
    </source>
</evidence>
<evidence type="ECO:0000256" key="14">
    <source>
        <dbReference type="SAM" id="SignalP"/>
    </source>
</evidence>
<proteinExistence type="evidence at transcript level"/>
<keyword evidence="5" id="KW-0964">Secreted</keyword>
<evidence type="ECO:0000313" key="16">
    <source>
        <dbReference type="EMBL" id="ABB96268.1"/>
    </source>
</evidence>
<keyword evidence="4" id="KW-1003">Cell membrane</keyword>
<evidence type="ECO:0000256" key="10">
    <source>
        <dbReference type="ARBA" id="ARBA00023136"/>
    </source>
</evidence>
<comment type="subcellular location">
    <subcellularLocation>
        <location evidence="1">Cell membrane</location>
        <topology evidence="1">Lipid-anchor</topology>
        <topology evidence="1">GPI-anchor</topology>
    </subcellularLocation>
    <subcellularLocation>
        <location evidence="2">Secreted</location>
    </subcellularLocation>
</comment>
<feature type="domain" description="CFEM" evidence="15">
    <location>
        <begin position="11"/>
        <end position="119"/>
    </location>
</feature>
<keyword evidence="13" id="KW-0449">Lipoprotein</keyword>
<evidence type="ECO:0000256" key="4">
    <source>
        <dbReference type="ARBA" id="ARBA00022475"/>
    </source>
</evidence>
<protein>
    <submittedName>
        <fullName evidence="16">Hesp-178</fullName>
    </submittedName>
</protein>
<evidence type="ECO:0000256" key="9">
    <source>
        <dbReference type="ARBA" id="ARBA00023004"/>
    </source>
</evidence>
<evidence type="ECO:0000256" key="3">
    <source>
        <dbReference type="ARBA" id="ARBA00010031"/>
    </source>
</evidence>
<evidence type="ECO:0000256" key="11">
    <source>
        <dbReference type="ARBA" id="ARBA00023157"/>
    </source>
</evidence>
<dbReference type="GO" id="GO:0046872">
    <property type="term" value="F:metal ion binding"/>
    <property type="evidence" value="ECO:0007669"/>
    <property type="project" value="UniProtKB-KW"/>
</dbReference>
<reference evidence="16" key="1">
    <citation type="journal article" date="2006" name="Plant Cell">
        <title>Haustorially expressed secreted proteins from flax rust are highly enriched for avirulence elicitors.</title>
        <authorList>
            <person name="Catanzariti A.M."/>
            <person name="Dodds P.N."/>
            <person name="Lawrence G.J."/>
            <person name="Ayliffe M.A."/>
            <person name="Ellis J.G."/>
        </authorList>
    </citation>
    <scope>NUCLEOTIDE SEQUENCE</scope>
</reference>
<keyword evidence="7" id="KW-0479">Metal-binding</keyword>
<evidence type="ECO:0000256" key="7">
    <source>
        <dbReference type="ARBA" id="ARBA00022723"/>
    </source>
</evidence>
<dbReference type="GO" id="GO:0005576">
    <property type="term" value="C:extracellular region"/>
    <property type="evidence" value="ECO:0007669"/>
    <property type="project" value="UniProtKB-SubCell"/>
</dbReference>
<feature type="chain" id="PRO_5004212738" evidence="14">
    <location>
        <begin position="22"/>
        <end position="146"/>
    </location>
</feature>
<evidence type="ECO:0000256" key="2">
    <source>
        <dbReference type="ARBA" id="ARBA00004613"/>
    </source>
</evidence>
<comment type="similarity">
    <text evidence="3">Belongs to the RBT5 family.</text>
</comment>
<evidence type="ECO:0000256" key="5">
    <source>
        <dbReference type="ARBA" id="ARBA00022525"/>
    </source>
</evidence>
<accession>Q2MV42</accession>
<dbReference type="InterPro" id="IPR008427">
    <property type="entry name" value="Extracellular_membr_CFEM_dom"/>
</dbReference>
<keyword evidence="9" id="KW-0408">Iron</keyword>
<dbReference type="AlphaFoldDB" id="Q2MV42"/>
<dbReference type="PANTHER" id="PTHR37928">
    <property type="entry name" value="CFEM DOMAIN PROTEIN (AFU_ORTHOLOGUE AFUA_6G14090)"/>
    <property type="match status" value="1"/>
</dbReference>
<keyword evidence="10" id="KW-0472">Membrane</keyword>
<evidence type="ECO:0000256" key="8">
    <source>
        <dbReference type="ARBA" id="ARBA00022729"/>
    </source>
</evidence>
<evidence type="ECO:0000256" key="6">
    <source>
        <dbReference type="ARBA" id="ARBA00022617"/>
    </source>
</evidence>
<organism evidence="16">
    <name type="scientific">Melampsora lini</name>
    <name type="common">Rust fungus</name>
    <name type="synonym">Xyloma lini</name>
    <dbReference type="NCBI Taxonomy" id="5261"/>
    <lineage>
        <taxon>Eukaryota</taxon>
        <taxon>Fungi</taxon>
        <taxon>Dikarya</taxon>
        <taxon>Basidiomycota</taxon>
        <taxon>Pucciniomycotina</taxon>
        <taxon>Pucciniomycetes</taxon>
        <taxon>Pucciniales</taxon>
        <taxon>Melampsoraceae</taxon>
        <taxon>Melampsora</taxon>
    </lineage>
</organism>
<name>Q2MV42_MELLI</name>
<dbReference type="EMBL" id="DQ279874">
    <property type="protein sequence ID" value="ABB96268.1"/>
    <property type="molecule type" value="mRNA"/>
</dbReference>
<dbReference type="PANTHER" id="PTHR37928:SF2">
    <property type="entry name" value="GPI ANCHORED CFEM DOMAIN PROTEIN (AFU_ORTHOLOGUE AFUA_6G10580)"/>
    <property type="match status" value="1"/>
</dbReference>
<dbReference type="PROSITE" id="PS52012">
    <property type="entry name" value="CFEM"/>
    <property type="match status" value="1"/>
</dbReference>
<dbReference type="Pfam" id="PF05730">
    <property type="entry name" value="CFEM"/>
    <property type="match status" value="1"/>
</dbReference>
<evidence type="ECO:0000256" key="1">
    <source>
        <dbReference type="ARBA" id="ARBA00004609"/>
    </source>
</evidence>
<dbReference type="GO" id="GO:0005886">
    <property type="term" value="C:plasma membrane"/>
    <property type="evidence" value="ECO:0007669"/>
    <property type="project" value="UniProtKB-SubCell"/>
</dbReference>
<dbReference type="SMART" id="SM00747">
    <property type="entry name" value="CFEM"/>
    <property type="match status" value="1"/>
</dbReference>